<gene>
    <name evidence="1" type="ORF">CPT_Moby_200</name>
</gene>
<protein>
    <submittedName>
        <fullName evidence="1">Virion-associated protein</fullName>
    </submittedName>
</protein>
<dbReference type="EMBL" id="MN095772">
    <property type="protein sequence ID" value="QFR57925.1"/>
    <property type="molecule type" value="Genomic_DNA"/>
</dbReference>
<dbReference type="Proteomes" id="UP000325424">
    <property type="component" value="Segment"/>
</dbReference>
<reference evidence="2" key="1">
    <citation type="submission" date="2019-06" db="EMBL/GenBank/DDBJ databases">
        <title>Complete genome sequence of Stenotrophomonas phage Moby.</title>
        <authorList>
            <person name="Vicary A."/>
            <person name="Newkirk H."/>
            <person name="Moreland R."/>
            <person name="Liu M."/>
            <person name="Ramsey J."/>
            <person name="Gonzalez C.F."/>
            <person name="Leavitt J."/>
        </authorList>
    </citation>
    <scope>NUCLEOTIDE SEQUENCE [LARGE SCALE GENOMIC DNA]</scope>
</reference>
<proteinExistence type="predicted"/>
<evidence type="ECO:0000313" key="1">
    <source>
        <dbReference type="EMBL" id="QFR57925.1"/>
    </source>
</evidence>
<sequence length="202" mass="21523">MSKLIVGQGAGGEIGICYSKDQSRVDYLPLPPNPGDPLPIIPVEGYGDMFRAVYDTDDNGIVDRVDKVLISEVENLQETLDSISSPGDKNIITRKAATNLSALKIVSEGINGVSPLNPQLAVDAMGLVGITLESAYPGQEIKIQAGGSLEDPFWNWSQGLIFAGPNGTLTQTSPTTGWEIVVGFSPKPTQINLQFDEPILLA</sequence>
<name>A0A5P8PMP6_9CAUD</name>
<accession>A0A5P8PMP6</accession>
<organism evidence="1 2">
    <name type="scientific">Stenotrophomonas phage Moby</name>
    <dbReference type="NCBI Taxonomy" id="2601680"/>
    <lineage>
        <taxon>Viruses</taxon>
        <taxon>Duplodnaviria</taxon>
        <taxon>Heunggongvirae</taxon>
        <taxon>Uroviricota</taxon>
        <taxon>Caudoviricetes</taxon>
        <taxon>Menderavirus</taxon>
        <taxon>Menderavirus moby</taxon>
    </lineage>
</organism>
<evidence type="ECO:0000313" key="2">
    <source>
        <dbReference type="Proteomes" id="UP000325424"/>
    </source>
</evidence>
<keyword evidence="2" id="KW-1185">Reference proteome</keyword>